<protein>
    <submittedName>
        <fullName evidence="1">Uncharacterized protein</fullName>
    </submittedName>
</protein>
<sequence length="114" mass="12682">MRDIVDDICLCCIHLTSGNKNMPWDRGKGKEEEKTAASVATSTITTSLLGQNAQYWMSKKSLCSIIITLPALNGWIKHVVHSSYDCPDPIEQAAKKDVSNLQEELSPQTIMFLQ</sequence>
<proteinExistence type="predicted"/>
<organism evidence="1 2">
    <name type="scientific">Fragilariopsis cylindrus CCMP1102</name>
    <dbReference type="NCBI Taxonomy" id="635003"/>
    <lineage>
        <taxon>Eukaryota</taxon>
        <taxon>Sar</taxon>
        <taxon>Stramenopiles</taxon>
        <taxon>Ochrophyta</taxon>
        <taxon>Bacillariophyta</taxon>
        <taxon>Bacillariophyceae</taxon>
        <taxon>Bacillariophycidae</taxon>
        <taxon>Bacillariales</taxon>
        <taxon>Bacillariaceae</taxon>
        <taxon>Fragilariopsis</taxon>
    </lineage>
</organism>
<dbReference type="KEGG" id="fcy:FRACYDRAFT_242453"/>
<reference evidence="1 2" key="1">
    <citation type="submission" date="2016-09" db="EMBL/GenBank/DDBJ databases">
        <title>Extensive genetic diversity and differential bi-allelic expression allows diatom success in the polar Southern Ocean.</title>
        <authorList>
            <consortium name="DOE Joint Genome Institute"/>
            <person name="Mock T."/>
            <person name="Otillar R.P."/>
            <person name="Strauss J."/>
            <person name="Dupont C."/>
            <person name="Frickenhaus S."/>
            <person name="Maumus F."/>
            <person name="Mcmullan M."/>
            <person name="Sanges R."/>
            <person name="Schmutz J."/>
            <person name="Toseland A."/>
            <person name="Valas R."/>
            <person name="Veluchamy A."/>
            <person name="Ward B.J."/>
            <person name="Allen A."/>
            <person name="Barry K."/>
            <person name="Falciatore A."/>
            <person name="Ferrante M."/>
            <person name="Fortunato A.E."/>
            <person name="Gloeckner G."/>
            <person name="Gruber A."/>
            <person name="Hipkin R."/>
            <person name="Janech M."/>
            <person name="Kroth P."/>
            <person name="Leese F."/>
            <person name="Lindquist E."/>
            <person name="Lyon B.R."/>
            <person name="Martin J."/>
            <person name="Mayer C."/>
            <person name="Parker M."/>
            <person name="Quesneville H."/>
            <person name="Raymond J."/>
            <person name="Uhlig C."/>
            <person name="Valentin K.U."/>
            <person name="Worden A.Z."/>
            <person name="Armbrust E.V."/>
            <person name="Bowler C."/>
            <person name="Green B."/>
            <person name="Moulton V."/>
            <person name="Van Oosterhout C."/>
            <person name="Grigoriev I."/>
        </authorList>
    </citation>
    <scope>NUCLEOTIDE SEQUENCE [LARGE SCALE GENOMIC DNA]</scope>
    <source>
        <strain evidence="1 2">CCMP1102</strain>
    </source>
</reference>
<dbReference type="AlphaFoldDB" id="A0A1E7F7E7"/>
<evidence type="ECO:0000313" key="2">
    <source>
        <dbReference type="Proteomes" id="UP000095751"/>
    </source>
</evidence>
<name>A0A1E7F7E7_9STRA</name>
<dbReference type="Proteomes" id="UP000095751">
    <property type="component" value="Unassembled WGS sequence"/>
</dbReference>
<dbReference type="EMBL" id="KV784361">
    <property type="protein sequence ID" value="OEU14101.1"/>
    <property type="molecule type" value="Genomic_DNA"/>
</dbReference>
<evidence type="ECO:0000313" key="1">
    <source>
        <dbReference type="EMBL" id="OEU14101.1"/>
    </source>
</evidence>
<keyword evidence="2" id="KW-1185">Reference proteome</keyword>
<accession>A0A1E7F7E7</accession>
<dbReference type="InParanoid" id="A0A1E7F7E7"/>
<gene>
    <name evidence="1" type="ORF">FRACYDRAFT_242453</name>
</gene>